<evidence type="ECO:0000256" key="6">
    <source>
        <dbReference type="ARBA" id="ARBA00022679"/>
    </source>
</evidence>
<dbReference type="InterPro" id="IPR002201">
    <property type="entry name" value="Glyco_trans_9"/>
</dbReference>
<evidence type="ECO:0000313" key="14">
    <source>
        <dbReference type="EMBL" id="CRI34852.1"/>
    </source>
</evidence>
<evidence type="ECO:0000256" key="13">
    <source>
        <dbReference type="ARBA" id="ARBA00049201"/>
    </source>
</evidence>
<comment type="subcellular location">
    <subcellularLocation>
        <location evidence="1">Cell inner membrane</location>
        <topology evidence="1">Peripheral membrane protein</topology>
        <orientation evidence="1">Cytoplasmic side</orientation>
    </subcellularLocation>
</comment>
<sequence>MKIAIIRLSALGDVIVGAVFLPFLKQRYKEAKIHWFVDENFAPMLKNSPHIDVLHALPYKKTLHSKNPLKIWRFYRHLRSLGVFDLIIDMQGLLKSALIGLFLAKSKPKRFVGFDRHSIREKIASVFYTHQVAIAYSAHILKRNEAILHHAFNLAFGAKEWQNTLEQRERAFFCPKSPKLEPLLNTPMPKVLFVLETSRVHKTYPLEGFKQVGLALKDQRLEILILGHAHLEQAKELYTYLNPMLKTKVKLLPPLSLEEVKTLVARVGVVVGGDTGVVHLAWALKTPSVTLYGNTPKARFELKGAHHIALVGNPKANYNKNDHSIKDILPLAIKEAVLSILKGTNKLD</sequence>
<dbReference type="InterPro" id="IPR051199">
    <property type="entry name" value="LPS_LOS_Heptosyltrfase"/>
</dbReference>
<dbReference type="GeneID" id="76197358"/>
<proteinExistence type="inferred from homology"/>
<dbReference type="PANTHER" id="PTHR30160:SF19">
    <property type="entry name" value="LIPOPOLYSACCHARIDE HEPTOSYLTRANSFERASE 1"/>
    <property type="match status" value="1"/>
</dbReference>
<evidence type="ECO:0000256" key="10">
    <source>
        <dbReference type="ARBA" id="ARBA00044041"/>
    </source>
</evidence>
<comment type="similarity">
    <text evidence="9">Belongs to the glycosyltransferase 9 family.</text>
</comment>
<evidence type="ECO:0000256" key="8">
    <source>
        <dbReference type="ARBA" id="ARBA00023136"/>
    </source>
</evidence>
<keyword evidence="3" id="KW-1003">Cell membrane</keyword>
<evidence type="ECO:0000256" key="3">
    <source>
        <dbReference type="ARBA" id="ARBA00022475"/>
    </source>
</evidence>
<keyword evidence="15" id="KW-1185">Reference proteome</keyword>
<evidence type="ECO:0000256" key="12">
    <source>
        <dbReference type="ARBA" id="ARBA00044330"/>
    </source>
</evidence>
<evidence type="ECO:0000256" key="4">
    <source>
        <dbReference type="ARBA" id="ARBA00022519"/>
    </source>
</evidence>
<dbReference type="RefSeq" id="WP_015107072.1">
    <property type="nucleotide sequence ID" value="NZ_CDMI01000022.1"/>
</dbReference>
<organism evidence="14 15">
    <name type="scientific">Helicobacter heilmannii</name>
    <dbReference type="NCBI Taxonomy" id="35817"/>
    <lineage>
        <taxon>Bacteria</taxon>
        <taxon>Pseudomonadati</taxon>
        <taxon>Campylobacterota</taxon>
        <taxon>Epsilonproteobacteria</taxon>
        <taxon>Campylobacterales</taxon>
        <taxon>Helicobacteraceae</taxon>
        <taxon>Helicobacter</taxon>
    </lineage>
</organism>
<evidence type="ECO:0000313" key="15">
    <source>
        <dbReference type="Proteomes" id="UP000046090"/>
    </source>
</evidence>
<evidence type="ECO:0000256" key="9">
    <source>
        <dbReference type="ARBA" id="ARBA00043995"/>
    </source>
</evidence>
<comment type="pathway">
    <text evidence="2">Bacterial outer membrane biogenesis; LPS core biosynthesis.</text>
</comment>
<comment type="catalytic activity">
    <reaction evidence="13">
        <text>an alpha-Kdo-(2-&gt;4)-alpha-Kdo-(2-&gt;6)-lipid A + ADP-L-glycero-beta-D-manno-heptose = an L-alpha-D-Hep-(1-&gt;5)-[alpha-Kdo-(2-&gt;4)]-alpha-Kdo-(2-&gt;6)-lipid A + ADP + H(+)</text>
        <dbReference type="Rhea" id="RHEA:74067"/>
        <dbReference type="ChEBI" id="CHEBI:15378"/>
        <dbReference type="ChEBI" id="CHEBI:61506"/>
        <dbReference type="ChEBI" id="CHEBI:176431"/>
        <dbReference type="ChEBI" id="CHEBI:193068"/>
        <dbReference type="ChEBI" id="CHEBI:456216"/>
        <dbReference type="EC" id="2.4.99.23"/>
    </reaction>
</comment>
<dbReference type="PANTHER" id="PTHR30160">
    <property type="entry name" value="TETRAACYLDISACCHARIDE 4'-KINASE-RELATED"/>
    <property type="match status" value="1"/>
</dbReference>
<evidence type="ECO:0000256" key="2">
    <source>
        <dbReference type="ARBA" id="ARBA00004713"/>
    </source>
</evidence>
<dbReference type="InterPro" id="IPR011908">
    <property type="entry name" value="LipoPS_heptosylTferase-I"/>
</dbReference>
<gene>
    <name evidence="14" type="ORF">HHE01_06530</name>
</gene>
<dbReference type="GO" id="GO:0005886">
    <property type="term" value="C:plasma membrane"/>
    <property type="evidence" value="ECO:0007669"/>
    <property type="project" value="UniProtKB-SubCell"/>
</dbReference>
<protein>
    <recommendedName>
        <fullName evidence="11">Lipopolysaccharide heptosyltransferase 1</fullName>
        <ecNumber evidence="10">2.4.99.23</ecNumber>
    </recommendedName>
    <alternativeName>
        <fullName evidence="12">ADP-heptose:lipopolysaccharide heptosyltransferase I</fullName>
    </alternativeName>
</protein>
<dbReference type="Gene3D" id="3.40.50.2000">
    <property type="entry name" value="Glycogen Phosphorylase B"/>
    <property type="match status" value="2"/>
</dbReference>
<accession>A0A0K2XW46</accession>
<keyword evidence="7" id="KW-0448">Lipopolysaccharide biosynthesis</keyword>
<keyword evidence="8" id="KW-0472">Membrane</keyword>
<dbReference type="Proteomes" id="UP000046090">
    <property type="component" value="Unassembled WGS sequence"/>
</dbReference>
<keyword evidence="4" id="KW-0997">Cell inner membrane</keyword>
<dbReference type="GO" id="GO:0008713">
    <property type="term" value="F:ADP-heptose-lipopolysaccharide heptosyltransferase activity"/>
    <property type="evidence" value="ECO:0007669"/>
    <property type="project" value="TreeGrafter"/>
</dbReference>
<evidence type="ECO:0000256" key="11">
    <source>
        <dbReference type="ARBA" id="ARBA00044190"/>
    </source>
</evidence>
<dbReference type="GO" id="GO:0005829">
    <property type="term" value="C:cytosol"/>
    <property type="evidence" value="ECO:0007669"/>
    <property type="project" value="TreeGrafter"/>
</dbReference>
<evidence type="ECO:0000256" key="1">
    <source>
        <dbReference type="ARBA" id="ARBA00004515"/>
    </source>
</evidence>
<evidence type="ECO:0000256" key="5">
    <source>
        <dbReference type="ARBA" id="ARBA00022676"/>
    </source>
</evidence>
<dbReference type="EMBL" id="CDMK01000002">
    <property type="protein sequence ID" value="CRI34852.1"/>
    <property type="molecule type" value="Genomic_DNA"/>
</dbReference>
<reference evidence="15" key="1">
    <citation type="submission" date="2014-12" db="EMBL/GenBank/DDBJ databases">
        <authorList>
            <person name="Smet A."/>
        </authorList>
    </citation>
    <scope>NUCLEOTIDE SEQUENCE [LARGE SCALE GENOMIC DNA]</scope>
</reference>
<evidence type="ECO:0000256" key="7">
    <source>
        <dbReference type="ARBA" id="ARBA00022985"/>
    </source>
</evidence>
<dbReference type="GO" id="GO:0009244">
    <property type="term" value="P:lipopolysaccharide core region biosynthetic process"/>
    <property type="evidence" value="ECO:0007669"/>
    <property type="project" value="InterPro"/>
</dbReference>
<keyword evidence="5 14" id="KW-0328">Glycosyltransferase</keyword>
<dbReference type="SUPFAM" id="SSF53756">
    <property type="entry name" value="UDP-Glycosyltransferase/glycogen phosphorylase"/>
    <property type="match status" value="1"/>
</dbReference>
<dbReference type="CDD" id="cd03789">
    <property type="entry name" value="GT9_LPS_heptosyltransferase"/>
    <property type="match status" value="1"/>
</dbReference>
<dbReference type="AlphaFoldDB" id="A0A0K2XW46"/>
<dbReference type="EC" id="2.4.99.23" evidence="10"/>
<name>A0A0K2XW46_HELHE</name>
<dbReference type="NCBIfam" id="TIGR02193">
    <property type="entry name" value="heptsyl_trn_I"/>
    <property type="match status" value="1"/>
</dbReference>
<dbReference type="Pfam" id="PF01075">
    <property type="entry name" value="Glyco_transf_9"/>
    <property type="match status" value="1"/>
</dbReference>
<keyword evidence="6 14" id="KW-0808">Transferase</keyword>